<organism evidence="7 8">
    <name type="scientific">Mya arenaria</name>
    <name type="common">Soft-shell clam</name>
    <dbReference type="NCBI Taxonomy" id="6604"/>
    <lineage>
        <taxon>Eukaryota</taxon>
        <taxon>Metazoa</taxon>
        <taxon>Spiralia</taxon>
        <taxon>Lophotrochozoa</taxon>
        <taxon>Mollusca</taxon>
        <taxon>Bivalvia</taxon>
        <taxon>Autobranchia</taxon>
        <taxon>Heteroconchia</taxon>
        <taxon>Euheterodonta</taxon>
        <taxon>Imparidentia</taxon>
        <taxon>Neoheterodontei</taxon>
        <taxon>Myida</taxon>
        <taxon>Myoidea</taxon>
        <taxon>Myidae</taxon>
        <taxon>Mya</taxon>
    </lineage>
</organism>
<feature type="transmembrane region" description="Helical" evidence="6">
    <location>
        <begin position="12"/>
        <end position="30"/>
    </location>
</feature>
<comment type="subcellular location">
    <subcellularLocation>
        <location evidence="1">Membrane</location>
        <topology evidence="1">Multi-pass membrane protein</topology>
    </subcellularLocation>
</comment>
<evidence type="ECO:0000313" key="8">
    <source>
        <dbReference type="Proteomes" id="UP001164746"/>
    </source>
</evidence>
<keyword evidence="2 6" id="KW-0812">Transmembrane</keyword>
<evidence type="ECO:0000256" key="2">
    <source>
        <dbReference type="ARBA" id="ARBA00022692"/>
    </source>
</evidence>
<name>A0ABY7EGQ4_MYAAR</name>
<evidence type="ECO:0000256" key="3">
    <source>
        <dbReference type="ARBA" id="ARBA00022989"/>
    </source>
</evidence>
<feature type="region of interest" description="Disordered" evidence="5">
    <location>
        <begin position="78"/>
        <end position="102"/>
    </location>
</feature>
<dbReference type="Gene3D" id="1.20.1070.10">
    <property type="entry name" value="Rhodopsin 7-helix transmembrane proteins"/>
    <property type="match status" value="1"/>
</dbReference>
<dbReference type="Proteomes" id="UP001164746">
    <property type="component" value="Chromosome 6"/>
</dbReference>
<dbReference type="PANTHER" id="PTHR12011">
    <property type="entry name" value="ADHESION G-PROTEIN COUPLED RECEPTOR"/>
    <property type="match status" value="1"/>
</dbReference>
<keyword evidence="4 6" id="KW-0472">Membrane</keyword>
<dbReference type="InterPro" id="IPR000832">
    <property type="entry name" value="GPCR_2_secretin-like"/>
</dbReference>
<evidence type="ECO:0000256" key="1">
    <source>
        <dbReference type="ARBA" id="ARBA00004141"/>
    </source>
</evidence>
<keyword evidence="3 6" id="KW-1133">Transmembrane helix</keyword>
<evidence type="ECO:0000256" key="4">
    <source>
        <dbReference type="ARBA" id="ARBA00023136"/>
    </source>
</evidence>
<keyword evidence="8" id="KW-1185">Reference proteome</keyword>
<dbReference type="EMBL" id="CP111017">
    <property type="protein sequence ID" value="WAR07986.1"/>
    <property type="molecule type" value="Genomic_DNA"/>
</dbReference>
<reference evidence="7" key="1">
    <citation type="submission" date="2022-11" db="EMBL/GenBank/DDBJ databases">
        <title>Centuries of genome instability and evolution in soft-shell clam transmissible cancer (bioRxiv).</title>
        <authorList>
            <person name="Hart S.F.M."/>
            <person name="Yonemitsu M.A."/>
            <person name="Giersch R.M."/>
            <person name="Beal B.F."/>
            <person name="Arriagada G."/>
            <person name="Davis B.W."/>
            <person name="Ostrander E.A."/>
            <person name="Goff S.P."/>
            <person name="Metzger M.J."/>
        </authorList>
    </citation>
    <scope>NUCLEOTIDE SEQUENCE</scope>
    <source>
        <strain evidence="7">MELC-2E11</strain>
        <tissue evidence="7">Siphon/mantle</tissue>
    </source>
</reference>
<evidence type="ECO:0000256" key="5">
    <source>
        <dbReference type="SAM" id="MobiDB-lite"/>
    </source>
</evidence>
<proteinExistence type="predicted"/>
<dbReference type="Pfam" id="PF00002">
    <property type="entry name" value="7tm_2"/>
    <property type="match status" value="1"/>
</dbReference>
<protein>
    <submittedName>
        <fullName evidence="7">AGRD1-like protein</fullName>
    </submittedName>
</protein>
<dbReference type="PANTHER" id="PTHR12011:SF347">
    <property type="entry name" value="FI21270P1-RELATED"/>
    <property type="match status" value="1"/>
</dbReference>
<evidence type="ECO:0000313" key="7">
    <source>
        <dbReference type="EMBL" id="WAR07986.1"/>
    </source>
</evidence>
<feature type="compositionally biased region" description="Basic and acidic residues" evidence="5">
    <location>
        <begin position="89"/>
        <end position="102"/>
    </location>
</feature>
<sequence>MTMLHTAGIRSIAILIPVFGLTWIFGVFAINEATLVFQWLYVILNTLQGVMIFVVKCVMDRKIRKEFLECWRRRTRDVSGFSSSIPNKVSKDETGKTTETDL</sequence>
<feature type="transmembrane region" description="Helical" evidence="6">
    <location>
        <begin position="36"/>
        <end position="55"/>
    </location>
</feature>
<gene>
    <name evidence="7" type="ORF">MAR_017944</name>
</gene>
<accession>A0ABY7EGQ4</accession>
<evidence type="ECO:0000256" key="6">
    <source>
        <dbReference type="SAM" id="Phobius"/>
    </source>
</evidence>